<dbReference type="Proteomes" id="UP000250321">
    <property type="component" value="Unassembled WGS sequence"/>
</dbReference>
<proteinExistence type="predicted"/>
<dbReference type="OrthoDB" id="676764at2759"/>
<keyword evidence="2" id="KW-1185">Reference proteome</keyword>
<organism evidence="1 2">
    <name type="scientific">Prunus yedoensis var. nudiflora</name>
    <dbReference type="NCBI Taxonomy" id="2094558"/>
    <lineage>
        <taxon>Eukaryota</taxon>
        <taxon>Viridiplantae</taxon>
        <taxon>Streptophyta</taxon>
        <taxon>Embryophyta</taxon>
        <taxon>Tracheophyta</taxon>
        <taxon>Spermatophyta</taxon>
        <taxon>Magnoliopsida</taxon>
        <taxon>eudicotyledons</taxon>
        <taxon>Gunneridae</taxon>
        <taxon>Pentapetalae</taxon>
        <taxon>rosids</taxon>
        <taxon>fabids</taxon>
        <taxon>Rosales</taxon>
        <taxon>Rosaceae</taxon>
        <taxon>Amygdaloideae</taxon>
        <taxon>Amygdaleae</taxon>
        <taxon>Prunus</taxon>
    </lineage>
</organism>
<dbReference type="AlphaFoldDB" id="A0A314ZQA2"/>
<name>A0A314ZQA2_PRUYE</name>
<dbReference type="EMBL" id="PJQY01000011">
    <property type="protein sequence ID" value="PQQ21419.1"/>
    <property type="molecule type" value="Genomic_DNA"/>
</dbReference>
<evidence type="ECO:0000313" key="2">
    <source>
        <dbReference type="Proteomes" id="UP000250321"/>
    </source>
</evidence>
<reference evidence="1 2" key="1">
    <citation type="submission" date="2018-02" db="EMBL/GenBank/DDBJ databases">
        <title>Draft genome of wild Prunus yedoensis var. nudiflora.</title>
        <authorList>
            <person name="Baek S."/>
            <person name="Kim J.-H."/>
            <person name="Choi K."/>
            <person name="Kim G.-B."/>
            <person name="Cho A."/>
            <person name="Jang H."/>
            <person name="Shin C.-H."/>
            <person name="Yu H.-J."/>
            <person name="Mun J.-H."/>
        </authorList>
    </citation>
    <scope>NUCLEOTIDE SEQUENCE [LARGE SCALE GENOMIC DNA]</scope>
    <source>
        <strain evidence="2">cv. Jeju island</strain>
        <tissue evidence="1">Leaf</tissue>
    </source>
</reference>
<protein>
    <submittedName>
        <fullName evidence="1">CBF/DREB1-like protein c</fullName>
    </submittedName>
</protein>
<accession>A0A314ZQA2</accession>
<sequence length="61" mass="7063">MEKSRSLSSSYWDEEEVFDLPRLLDDMAQGLLLSPPQCLGDYMNWDDMGTDADIKLWSFSI</sequence>
<evidence type="ECO:0000313" key="1">
    <source>
        <dbReference type="EMBL" id="PQQ21419.1"/>
    </source>
</evidence>
<comment type="caution">
    <text evidence="1">The sequence shown here is derived from an EMBL/GenBank/DDBJ whole genome shotgun (WGS) entry which is preliminary data.</text>
</comment>
<gene>
    <name evidence="1" type="ORF">Pyn_25794</name>
</gene>